<keyword evidence="3" id="KW-1185">Reference proteome</keyword>
<organism evidence="2 3">
    <name type="scientific">Cellulomonas septica</name>
    <dbReference type="NCBI Taxonomy" id="285080"/>
    <lineage>
        <taxon>Bacteria</taxon>
        <taxon>Bacillati</taxon>
        <taxon>Actinomycetota</taxon>
        <taxon>Actinomycetes</taxon>
        <taxon>Micrococcales</taxon>
        <taxon>Cellulomonadaceae</taxon>
        <taxon>Cellulomonas</taxon>
    </lineage>
</organism>
<feature type="region of interest" description="Disordered" evidence="1">
    <location>
        <begin position="1"/>
        <end position="20"/>
    </location>
</feature>
<dbReference type="Proteomes" id="UP000777774">
    <property type="component" value="Unassembled WGS sequence"/>
</dbReference>
<feature type="non-terminal residue" evidence="2">
    <location>
        <position position="63"/>
    </location>
</feature>
<protein>
    <submittedName>
        <fullName evidence="2">5-formyltetrahydrofolate cyclo-ligase</fullName>
    </submittedName>
</protein>
<reference evidence="2 3" key="1">
    <citation type="submission" date="2020-04" db="EMBL/GenBank/DDBJ databases">
        <title>MicrobeNet Type strains.</title>
        <authorList>
            <person name="Nicholson A.C."/>
        </authorList>
    </citation>
    <scope>NUCLEOTIDE SEQUENCE [LARGE SCALE GENOMIC DNA]</scope>
    <source>
        <strain evidence="2 3">ATCC BAA-787</strain>
    </source>
</reference>
<gene>
    <name evidence="2" type="ORF">HGA02_18020</name>
</gene>
<evidence type="ECO:0000313" key="3">
    <source>
        <dbReference type="Proteomes" id="UP000777774"/>
    </source>
</evidence>
<comment type="caution">
    <text evidence="2">The sequence shown here is derived from an EMBL/GenBank/DDBJ whole genome shotgun (WGS) entry which is preliminary data.</text>
</comment>
<evidence type="ECO:0000256" key="1">
    <source>
        <dbReference type="SAM" id="MobiDB-lite"/>
    </source>
</evidence>
<sequence>MSSVAQPYPHAAEGDEVEEVKERLRRSIRDARHARSPRRRDAAAQALADVVTAIPAVSEATCV</sequence>
<proteinExistence type="predicted"/>
<name>A0ABX1K8Q3_9CELL</name>
<evidence type="ECO:0000313" key="2">
    <source>
        <dbReference type="EMBL" id="NKY41343.1"/>
    </source>
</evidence>
<dbReference type="EMBL" id="JAAXOY010000678">
    <property type="protein sequence ID" value="NKY41343.1"/>
    <property type="molecule type" value="Genomic_DNA"/>
</dbReference>
<accession>A0ABX1K8Q3</accession>